<feature type="non-terminal residue" evidence="1">
    <location>
        <position position="1"/>
    </location>
</feature>
<sequence>TEATEVLEVLRWSQNSHIATVPIAIENENRKVSYVRLQANRVAHDLAQAARSLASSQVYNYCLPCLYCILRNSIEEQQSEIG</sequence>
<name>A0A392QAH0_9FABA</name>
<accession>A0A392QAH0</accession>
<keyword evidence="2" id="KW-1185">Reference proteome</keyword>
<evidence type="ECO:0000313" key="2">
    <source>
        <dbReference type="Proteomes" id="UP000265520"/>
    </source>
</evidence>
<reference evidence="1 2" key="1">
    <citation type="journal article" date="2018" name="Front. Plant Sci.">
        <title>Red Clover (Trifolium pratense) and Zigzag Clover (T. medium) - A Picture of Genomic Similarities and Differences.</title>
        <authorList>
            <person name="Dluhosova J."/>
            <person name="Istvanek J."/>
            <person name="Nedelnik J."/>
            <person name="Repkova J."/>
        </authorList>
    </citation>
    <scope>NUCLEOTIDE SEQUENCE [LARGE SCALE GENOMIC DNA]</scope>
    <source>
        <strain evidence="2">cv. 10/8</strain>
        <tissue evidence="1">Leaf</tissue>
    </source>
</reference>
<dbReference type="AlphaFoldDB" id="A0A392QAH0"/>
<protein>
    <submittedName>
        <fullName evidence="1">Uncharacterized protein</fullName>
    </submittedName>
</protein>
<proteinExistence type="predicted"/>
<organism evidence="1 2">
    <name type="scientific">Trifolium medium</name>
    <dbReference type="NCBI Taxonomy" id="97028"/>
    <lineage>
        <taxon>Eukaryota</taxon>
        <taxon>Viridiplantae</taxon>
        <taxon>Streptophyta</taxon>
        <taxon>Embryophyta</taxon>
        <taxon>Tracheophyta</taxon>
        <taxon>Spermatophyta</taxon>
        <taxon>Magnoliopsida</taxon>
        <taxon>eudicotyledons</taxon>
        <taxon>Gunneridae</taxon>
        <taxon>Pentapetalae</taxon>
        <taxon>rosids</taxon>
        <taxon>fabids</taxon>
        <taxon>Fabales</taxon>
        <taxon>Fabaceae</taxon>
        <taxon>Papilionoideae</taxon>
        <taxon>50 kb inversion clade</taxon>
        <taxon>NPAAA clade</taxon>
        <taxon>Hologalegina</taxon>
        <taxon>IRL clade</taxon>
        <taxon>Trifolieae</taxon>
        <taxon>Trifolium</taxon>
    </lineage>
</organism>
<dbReference type="EMBL" id="LXQA010121310">
    <property type="protein sequence ID" value="MCI20720.1"/>
    <property type="molecule type" value="Genomic_DNA"/>
</dbReference>
<evidence type="ECO:0000313" key="1">
    <source>
        <dbReference type="EMBL" id="MCI20720.1"/>
    </source>
</evidence>
<comment type="caution">
    <text evidence="1">The sequence shown here is derived from an EMBL/GenBank/DDBJ whole genome shotgun (WGS) entry which is preliminary data.</text>
</comment>
<dbReference type="Proteomes" id="UP000265520">
    <property type="component" value="Unassembled WGS sequence"/>
</dbReference>